<dbReference type="PANTHER" id="PTHR30383">
    <property type="entry name" value="THIOESTERASE 1/PROTEASE 1/LYSOPHOSPHOLIPASE L1"/>
    <property type="match status" value="1"/>
</dbReference>
<dbReference type="PANTHER" id="PTHR30383:SF5">
    <property type="entry name" value="SGNH HYDROLASE-TYPE ESTERASE DOMAIN-CONTAINING PROTEIN"/>
    <property type="match status" value="1"/>
</dbReference>
<dbReference type="Pfam" id="PF13472">
    <property type="entry name" value="Lipase_GDSL_2"/>
    <property type="match status" value="1"/>
</dbReference>
<dbReference type="SUPFAM" id="SSF52266">
    <property type="entry name" value="SGNH hydrolase"/>
    <property type="match status" value="1"/>
</dbReference>
<keyword evidence="1" id="KW-1133">Transmembrane helix</keyword>
<keyword evidence="1" id="KW-0472">Membrane</keyword>
<dbReference type="InterPro" id="IPR013830">
    <property type="entry name" value="SGNH_hydro"/>
</dbReference>
<feature type="transmembrane region" description="Helical" evidence="1">
    <location>
        <begin position="14"/>
        <end position="35"/>
    </location>
</feature>
<dbReference type="InterPro" id="IPR051532">
    <property type="entry name" value="Ester_Hydrolysis_Enzymes"/>
</dbReference>
<dbReference type="STRING" id="1619046.US42_C0021G0003"/>
<dbReference type="CDD" id="cd00229">
    <property type="entry name" value="SGNH_hydrolase"/>
    <property type="match status" value="1"/>
</dbReference>
<evidence type="ECO:0000313" key="3">
    <source>
        <dbReference type="EMBL" id="KKQ26855.1"/>
    </source>
</evidence>
<evidence type="ECO:0000313" key="4">
    <source>
        <dbReference type="Proteomes" id="UP000034849"/>
    </source>
</evidence>
<comment type="caution">
    <text evidence="3">The sequence shown here is derived from an EMBL/GenBank/DDBJ whole genome shotgun (WGS) entry which is preliminary data.</text>
</comment>
<dbReference type="Proteomes" id="UP000034849">
    <property type="component" value="Unassembled WGS sequence"/>
</dbReference>
<accession>A0A0G0GL35</accession>
<feature type="domain" description="SGNH hydrolase-type esterase" evidence="2">
    <location>
        <begin position="98"/>
        <end position="344"/>
    </location>
</feature>
<evidence type="ECO:0000256" key="1">
    <source>
        <dbReference type="SAM" id="Phobius"/>
    </source>
</evidence>
<sequence>MQKNKTDFSLEKKIMFSVVITILFFVSLEAIARLIDYVRNKPYVIDFPDVIYDTHPYLPIILKPNTAFKPRNITINSLGYRGKDFKLIKTPGTFRIVCIGGSTVFGIGSSSDKTTYPQFLEDRLNAKIPGKKFEVINAGVPGYTTAESLINLELRLLDLSPDLIFIYHAYNDFKPNRAPNFKSDYSHWRYREPIYIGRPFSNNFRFYTKLRNLVLKNIPKKSNSPFPELKRFDTVSTEGVKAFERNLKSIVYIAKSKNIKVILSTFVIPLNDENLKKDPEMFKSLLYFTPSLTYKGILDARTKYNNAVKELAKKENIPLVDCDKIMPQSLEFFDDYVHFNDKGAMLMGENIARTIIRNYFK</sequence>
<name>A0A0G0GL35_9BACT</name>
<evidence type="ECO:0000259" key="2">
    <source>
        <dbReference type="Pfam" id="PF13472"/>
    </source>
</evidence>
<dbReference type="InterPro" id="IPR036514">
    <property type="entry name" value="SGNH_hydro_sf"/>
</dbReference>
<protein>
    <recommendedName>
        <fullName evidence="2">SGNH hydrolase-type esterase domain-containing protein</fullName>
    </recommendedName>
</protein>
<keyword evidence="1" id="KW-0812">Transmembrane</keyword>
<dbReference type="GO" id="GO:0004622">
    <property type="term" value="F:phosphatidylcholine lysophospholipase activity"/>
    <property type="evidence" value="ECO:0007669"/>
    <property type="project" value="TreeGrafter"/>
</dbReference>
<organism evidence="3 4">
    <name type="scientific">Candidatus Magasanikbacteria bacterium GW2011_GWC2_37_14</name>
    <dbReference type="NCBI Taxonomy" id="1619046"/>
    <lineage>
        <taxon>Bacteria</taxon>
        <taxon>Candidatus Magasanikiibacteriota</taxon>
    </lineage>
</organism>
<reference evidence="3 4" key="1">
    <citation type="journal article" date="2015" name="Nature">
        <title>rRNA introns, odd ribosomes, and small enigmatic genomes across a large radiation of phyla.</title>
        <authorList>
            <person name="Brown C.T."/>
            <person name="Hug L.A."/>
            <person name="Thomas B.C."/>
            <person name="Sharon I."/>
            <person name="Castelle C.J."/>
            <person name="Singh A."/>
            <person name="Wilkins M.J."/>
            <person name="Williams K.H."/>
            <person name="Banfield J.F."/>
        </authorList>
    </citation>
    <scope>NUCLEOTIDE SEQUENCE [LARGE SCALE GENOMIC DNA]</scope>
</reference>
<proteinExistence type="predicted"/>
<gene>
    <name evidence="3" type="ORF">US42_C0021G0003</name>
</gene>
<dbReference type="EMBL" id="LBSX01000021">
    <property type="protein sequence ID" value="KKQ26855.1"/>
    <property type="molecule type" value="Genomic_DNA"/>
</dbReference>
<dbReference type="AlphaFoldDB" id="A0A0G0GL35"/>
<dbReference type="Gene3D" id="3.40.50.1110">
    <property type="entry name" value="SGNH hydrolase"/>
    <property type="match status" value="1"/>
</dbReference>